<dbReference type="EMBL" id="GU076142">
    <property type="protein sequence ID" value="ACY92671.1"/>
    <property type="molecule type" value="mRNA"/>
</dbReference>
<protein>
    <submittedName>
        <fullName evidence="11 13">TRAF-like protein</fullName>
    </submittedName>
</protein>
<accession>D1LXG5</accession>
<dbReference type="GO" id="GO:0031625">
    <property type="term" value="F:ubiquitin protein ligase binding"/>
    <property type="evidence" value="ECO:0007669"/>
    <property type="project" value="TreeGrafter"/>
</dbReference>
<dbReference type="PANTHER" id="PTHR10131">
    <property type="entry name" value="TNF RECEPTOR ASSOCIATED FACTOR"/>
    <property type="match status" value="1"/>
</dbReference>
<proteinExistence type="evidence at transcript level"/>
<evidence type="ECO:0000256" key="2">
    <source>
        <dbReference type="ARBA" id="ARBA00022490"/>
    </source>
</evidence>
<dbReference type="Gene3D" id="2.60.210.10">
    <property type="entry name" value="Apoptosis, Tumor Necrosis Factor Receptor Associated Protein 2, Chain A"/>
    <property type="match status" value="1"/>
</dbReference>
<dbReference type="InterPro" id="IPR002083">
    <property type="entry name" value="MATH/TRAF_dom"/>
</dbReference>
<evidence type="ECO:0000313" key="13">
    <source>
        <dbReference type="RefSeq" id="NP_001161672.1"/>
    </source>
</evidence>
<evidence type="ECO:0000256" key="1">
    <source>
        <dbReference type="ARBA" id="ARBA00004496"/>
    </source>
</evidence>
<evidence type="ECO:0000256" key="4">
    <source>
        <dbReference type="ARBA" id="ARBA00022737"/>
    </source>
</evidence>
<dbReference type="GO" id="GO:0005737">
    <property type="term" value="C:cytoplasm"/>
    <property type="evidence" value="ECO:0007669"/>
    <property type="project" value="UniProtKB-SubCell"/>
</dbReference>
<feature type="domain" description="MATH" evidence="9">
    <location>
        <begin position="307"/>
        <end position="455"/>
    </location>
</feature>
<dbReference type="InterPro" id="IPR018957">
    <property type="entry name" value="Znf_C3HC4_RING-type"/>
</dbReference>
<dbReference type="AlphaFoldDB" id="D1LXG5"/>
<dbReference type="CDD" id="cd16641">
    <property type="entry name" value="mRING-HC-C3HC3D_TRAF4"/>
    <property type="match status" value="1"/>
</dbReference>
<dbReference type="InterPro" id="IPR017907">
    <property type="entry name" value="Znf_RING_CS"/>
</dbReference>
<dbReference type="SUPFAM" id="SSF49599">
    <property type="entry name" value="TRAF domain-like"/>
    <property type="match status" value="4"/>
</dbReference>
<dbReference type="FunFam" id="3.30.40.10:FF:000121">
    <property type="entry name" value="TNF receptor-associated factor"/>
    <property type="match status" value="1"/>
</dbReference>
<reference evidence="11" key="1">
    <citation type="submission" date="2009-10" db="EMBL/GenBank/DDBJ databases">
        <authorList>
            <person name="Freeman R.M.Jr."/>
            <person name="Wu M.M."/>
            <person name="Gerhart J.J."/>
        </authorList>
    </citation>
    <scope>NUCLEOTIDE SEQUENCE</scope>
</reference>
<evidence type="ECO:0000259" key="8">
    <source>
        <dbReference type="PROSITE" id="PS50089"/>
    </source>
</evidence>
<feature type="zinc finger region" description="TRAF-type" evidence="7">
    <location>
        <begin position="156"/>
        <end position="208"/>
    </location>
</feature>
<dbReference type="Pfam" id="PF02176">
    <property type="entry name" value="zf-TRAF"/>
    <property type="match status" value="2"/>
</dbReference>
<evidence type="ECO:0000256" key="5">
    <source>
        <dbReference type="ARBA" id="ARBA00022771"/>
    </source>
</evidence>
<dbReference type="InterPro" id="IPR008974">
    <property type="entry name" value="TRAF-like"/>
</dbReference>
<dbReference type="GeneID" id="100313755"/>
<dbReference type="Pfam" id="PF21355">
    <property type="entry name" value="TRAF-mep_MATH"/>
    <property type="match status" value="1"/>
</dbReference>
<dbReference type="PROSITE" id="PS50145">
    <property type="entry name" value="ZF_TRAF"/>
    <property type="match status" value="3"/>
</dbReference>
<feature type="domain" description="TRAF-type" evidence="10">
    <location>
        <begin position="101"/>
        <end position="154"/>
    </location>
</feature>
<feature type="zinc finger region" description="TRAF-type" evidence="7">
    <location>
        <begin position="209"/>
        <end position="267"/>
    </location>
</feature>
<dbReference type="RefSeq" id="NP_001161672.1">
    <property type="nucleotide sequence ID" value="NM_001168200.1"/>
</dbReference>
<evidence type="ECO:0000259" key="10">
    <source>
        <dbReference type="PROSITE" id="PS50145"/>
    </source>
</evidence>
<name>D1LXG5_SACKO</name>
<keyword evidence="2" id="KW-0963">Cytoplasm</keyword>
<dbReference type="GO" id="GO:0042981">
    <property type="term" value="P:regulation of apoptotic process"/>
    <property type="evidence" value="ECO:0007669"/>
    <property type="project" value="InterPro"/>
</dbReference>
<dbReference type="PROSITE" id="PS50089">
    <property type="entry name" value="ZF_RING_2"/>
    <property type="match status" value="1"/>
</dbReference>
<reference evidence="13" key="2">
    <citation type="submission" date="2025-05" db="UniProtKB">
        <authorList>
            <consortium name="RefSeq"/>
        </authorList>
    </citation>
    <scope>IDENTIFICATION</scope>
</reference>
<comment type="subcellular location">
    <subcellularLocation>
        <location evidence="1">Cytoplasm</location>
    </subcellularLocation>
</comment>
<evidence type="ECO:0000256" key="6">
    <source>
        <dbReference type="ARBA" id="ARBA00022833"/>
    </source>
</evidence>
<sequence>MPGYQYKFAEKVRRKYVCPLCRLPMRDPVQITTCEHRFCDICLQAYLSEGIFQCPEDKIPLDYAKIYPDDDMTDEIVALTIRCSYYKDGCKWIDQLENLKSHLESCKYNQVECPNNCTAVITRKLLKHHLSNECPRRTVVCEHCGADFTGVMMEGHRGSCQFQQVQCENKCGVKLQRRYLSSHTLNECPKRMLSCKYCHKDVIFDTLQTHLHHCLKYPVTCPNRCDPERLARGDLEKHLKENCPSSTINCPFQGQGCKYKSPRFALEQHLENNSREHLLMMCMVAKRQEEEILSLRAELDTMTGNTDGTLLWKIDNYSSLFAKAKKETTELCSKPFFTSKYGYKLGLTAFLNGNGSGEGTHFSLYIKILPGEYDTLLQWPFTHPVEFTLLDQTDDAKKRRHIKESFTADASWKNFHRPSKQNITLGYGYPTLISHEELNLRNYIRDDTIFIKVKVDTSKIVGI</sequence>
<keyword evidence="5 7" id="KW-0863">Zinc-finger</keyword>
<dbReference type="PROSITE" id="PS50144">
    <property type="entry name" value="MATH"/>
    <property type="match status" value="1"/>
</dbReference>
<dbReference type="InterPro" id="IPR012227">
    <property type="entry name" value="TNF_rcpt-assoc_TRAF_met"/>
</dbReference>
<feature type="domain" description="TRAF-type" evidence="10">
    <location>
        <begin position="209"/>
        <end position="267"/>
    </location>
</feature>
<evidence type="ECO:0000256" key="7">
    <source>
        <dbReference type="PROSITE-ProRule" id="PRU00207"/>
    </source>
</evidence>
<dbReference type="PANTHER" id="PTHR10131:SF94">
    <property type="entry name" value="TNF RECEPTOR-ASSOCIATED FACTOR 4"/>
    <property type="match status" value="1"/>
</dbReference>
<evidence type="ECO:0000313" key="12">
    <source>
        <dbReference type="Proteomes" id="UP000694865"/>
    </source>
</evidence>
<keyword evidence="4" id="KW-0677">Repeat</keyword>
<dbReference type="InterPro" id="IPR001841">
    <property type="entry name" value="Znf_RING"/>
</dbReference>
<dbReference type="SUPFAM" id="SSF57850">
    <property type="entry name" value="RING/U-box"/>
    <property type="match status" value="1"/>
</dbReference>
<feature type="domain" description="TRAF-type" evidence="10">
    <location>
        <begin position="156"/>
        <end position="208"/>
    </location>
</feature>
<evidence type="ECO:0000313" key="11">
    <source>
        <dbReference type="EMBL" id="ACY92671.1"/>
    </source>
</evidence>
<dbReference type="GO" id="GO:0007165">
    <property type="term" value="P:signal transduction"/>
    <property type="evidence" value="ECO:0007669"/>
    <property type="project" value="InterPro"/>
</dbReference>
<dbReference type="Gene3D" id="3.30.40.10">
    <property type="entry name" value="Zinc/RING finger domain, C3HC4 (zinc finger)"/>
    <property type="match status" value="4"/>
</dbReference>
<evidence type="ECO:0000259" key="9">
    <source>
        <dbReference type="PROSITE" id="PS50144"/>
    </source>
</evidence>
<dbReference type="PIRSF" id="PIRSF015614">
    <property type="entry name" value="TRAF"/>
    <property type="match status" value="1"/>
</dbReference>
<dbReference type="GO" id="GO:0005164">
    <property type="term" value="F:tumor necrosis factor receptor binding"/>
    <property type="evidence" value="ECO:0007669"/>
    <property type="project" value="TreeGrafter"/>
</dbReference>
<feature type="zinc finger region" description="TRAF-type" evidence="7">
    <location>
        <begin position="101"/>
        <end position="154"/>
    </location>
</feature>
<keyword evidence="3 7" id="KW-0479">Metal-binding</keyword>
<dbReference type="InterPro" id="IPR013083">
    <property type="entry name" value="Znf_RING/FYVE/PHD"/>
</dbReference>
<dbReference type="GO" id="GO:0008270">
    <property type="term" value="F:zinc ion binding"/>
    <property type="evidence" value="ECO:0007669"/>
    <property type="project" value="UniProtKB-KW"/>
</dbReference>
<dbReference type="InterPro" id="IPR049342">
    <property type="entry name" value="TRAF1-6_MATH_dom"/>
</dbReference>
<dbReference type="OrthoDB" id="5574452at2759"/>
<dbReference type="SMART" id="SM00061">
    <property type="entry name" value="MATH"/>
    <property type="match status" value="1"/>
</dbReference>
<evidence type="ECO:0000256" key="3">
    <source>
        <dbReference type="ARBA" id="ARBA00022723"/>
    </source>
</evidence>
<keyword evidence="12" id="KW-1185">Reference proteome</keyword>
<feature type="domain" description="RING-type" evidence="8">
    <location>
        <begin position="18"/>
        <end position="58"/>
    </location>
</feature>
<dbReference type="FunFam" id="3.30.40.10:FF:000179">
    <property type="entry name" value="TNF receptor-associated factor"/>
    <property type="match status" value="1"/>
</dbReference>
<dbReference type="PROSITE" id="PS00518">
    <property type="entry name" value="ZF_RING_1"/>
    <property type="match status" value="1"/>
</dbReference>
<keyword evidence="6 7" id="KW-0862">Zinc</keyword>
<dbReference type="GO" id="GO:0043122">
    <property type="term" value="P:regulation of canonical NF-kappaB signal transduction"/>
    <property type="evidence" value="ECO:0007669"/>
    <property type="project" value="TreeGrafter"/>
</dbReference>
<dbReference type="Proteomes" id="UP000694865">
    <property type="component" value="Unplaced"/>
</dbReference>
<dbReference type="SMART" id="SM00184">
    <property type="entry name" value="RING"/>
    <property type="match status" value="1"/>
</dbReference>
<dbReference type="FunFam" id="2.60.210.10:FF:000007">
    <property type="entry name" value="TNF receptor-associated factor"/>
    <property type="match status" value="1"/>
</dbReference>
<gene>
    <name evidence="13" type="primary">LOC100313755</name>
</gene>
<dbReference type="InterPro" id="IPR001293">
    <property type="entry name" value="Znf_TRAF"/>
</dbReference>
<dbReference type="KEGG" id="sko:100313755"/>
<dbReference type="Pfam" id="PF00097">
    <property type="entry name" value="zf-C3HC4"/>
    <property type="match status" value="1"/>
</dbReference>
<organism evidence="11">
    <name type="scientific">Saccoglossus kowalevskii</name>
    <name type="common">Acorn worm</name>
    <dbReference type="NCBI Taxonomy" id="10224"/>
    <lineage>
        <taxon>Eukaryota</taxon>
        <taxon>Metazoa</taxon>
        <taxon>Hemichordata</taxon>
        <taxon>Enteropneusta</taxon>
        <taxon>Harrimaniidae</taxon>
        <taxon>Saccoglossus</taxon>
    </lineage>
</organism>